<feature type="compositionally biased region" description="Low complexity" evidence="1">
    <location>
        <begin position="113"/>
        <end position="137"/>
    </location>
</feature>
<evidence type="ECO:0000256" key="2">
    <source>
        <dbReference type="SAM" id="Phobius"/>
    </source>
</evidence>
<organism evidence="3 4">
    <name type="scientific">Brevifollis gellanilyticus</name>
    <dbReference type="NCBI Taxonomy" id="748831"/>
    <lineage>
        <taxon>Bacteria</taxon>
        <taxon>Pseudomonadati</taxon>
        <taxon>Verrucomicrobiota</taxon>
        <taxon>Verrucomicrobiia</taxon>
        <taxon>Verrucomicrobiales</taxon>
        <taxon>Verrucomicrobiaceae</taxon>
    </lineage>
</organism>
<keyword evidence="2" id="KW-0472">Membrane</keyword>
<reference evidence="3 4" key="1">
    <citation type="submission" date="2019-07" db="EMBL/GenBank/DDBJ databases">
        <title>Whole genome shotgun sequence of Brevifollis gellanilyticus NBRC 108608.</title>
        <authorList>
            <person name="Hosoyama A."/>
            <person name="Uohara A."/>
            <person name="Ohji S."/>
            <person name="Ichikawa N."/>
        </authorList>
    </citation>
    <scope>NUCLEOTIDE SEQUENCE [LARGE SCALE GENOMIC DNA]</scope>
    <source>
        <strain evidence="3 4">NBRC 108608</strain>
    </source>
</reference>
<comment type="caution">
    <text evidence="3">The sequence shown here is derived from an EMBL/GenBank/DDBJ whole genome shotgun (WGS) entry which is preliminary data.</text>
</comment>
<feature type="transmembrane region" description="Helical" evidence="2">
    <location>
        <begin position="61"/>
        <end position="80"/>
    </location>
</feature>
<gene>
    <name evidence="3" type="ORF">BGE01nite_49880</name>
</gene>
<dbReference type="Proteomes" id="UP000321577">
    <property type="component" value="Unassembled WGS sequence"/>
</dbReference>
<keyword evidence="2" id="KW-1133">Transmembrane helix</keyword>
<protein>
    <submittedName>
        <fullName evidence="3">Uncharacterized protein</fullName>
    </submittedName>
</protein>
<evidence type="ECO:0000256" key="1">
    <source>
        <dbReference type="SAM" id="MobiDB-lite"/>
    </source>
</evidence>
<name>A0A512MG34_9BACT</name>
<evidence type="ECO:0000313" key="3">
    <source>
        <dbReference type="EMBL" id="GEP45697.1"/>
    </source>
</evidence>
<feature type="region of interest" description="Disordered" evidence="1">
    <location>
        <begin position="83"/>
        <end position="157"/>
    </location>
</feature>
<evidence type="ECO:0000313" key="4">
    <source>
        <dbReference type="Proteomes" id="UP000321577"/>
    </source>
</evidence>
<dbReference type="AlphaFoldDB" id="A0A512MG34"/>
<keyword evidence="4" id="KW-1185">Reference proteome</keyword>
<proteinExistence type="predicted"/>
<accession>A0A512MG34</accession>
<dbReference type="EMBL" id="BKAG01000056">
    <property type="protein sequence ID" value="GEP45697.1"/>
    <property type="molecule type" value="Genomic_DNA"/>
</dbReference>
<keyword evidence="2" id="KW-0812">Transmembrane</keyword>
<sequence>MLQFAGRTSRVKHKALLMAPTPPTDSIPFKAEVSHEASNFPGDAFERMCLDPELIRTRRQFMVGAVCVVALVIGLAVMHFTSPRSQPEETSADVAESPASASVMAKTEAAVQSQPRPVASAVPAPAGPSHAASPSSPMRITFRSATDTTPRPADESQGALESFLKAPTVDEKLALVHDAVRVEPAMRAYYQKHQVGALSYSHVERHPQSLRSDFAEFRVVLTDGTRKFAAVMTTPEGPRVDWASFVALGDLEWEQMRQTRPTKPVLMRVLAFAGDHFSGSFSDARTLSCVRFVPAENPTAAPVYGYVPTTSDLGRQIATWLSSSGSDPLPLTVKLSYPEKAVSHDQAWIAEVVVPGWVTLVSPPTTGEGE</sequence>